<gene>
    <name evidence="1" type="ORF">G6F50_018029</name>
</gene>
<comment type="caution">
    <text evidence="1">The sequence shown here is derived from an EMBL/GenBank/DDBJ whole genome shotgun (WGS) entry which is preliminary data.</text>
</comment>
<keyword evidence="2" id="KW-1185">Reference proteome</keyword>
<reference evidence="1 2" key="1">
    <citation type="journal article" date="2020" name="Microb. Genom.">
        <title>Genetic diversity of clinical and environmental Mucorales isolates obtained from an investigation of mucormycosis cases among solid organ transplant recipients.</title>
        <authorList>
            <person name="Nguyen M.H."/>
            <person name="Kaul D."/>
            <person name="Muto C."/>
            <person name="Cheng S.J."/>
            <person name="Richter R.A."/>
            <person name="Bruno V.M."/>
            <person name="Liu G."/>
            <person name="Beyhan S."/>
            <person name="Sundermann A.J."/>
            <person name="Mounaud S."/>
            <person name="Pasculle A.W."/>
            <person name="Nierman W.C."/>
            <person name="Driscoll E."/>
            <person name="Cumbie R."/>
            <person name="Clancy C.J."/>
            <person name="Dupont C.L."/>
        </authorList>
    </citation>
    <scope>NUCLEOTIDE SEQUENCE [LARGE SCALE GENOMIC DNA]</scope>
    <source>
        <strain evidence="1 2">GL24</strain>
    </source>
</reference>
<dbReference type="EMBL" id="JAANIU010015288">
    <property type="protein sequence ID" value="KAG1529394.1"/>
    <property type="molecule type" value="Genomic_DNA"/>
</dbReference>
<evidence type="ECO:0000313" key="2">
    <source>
        <dbReference type="Proteomes" id="UP000740926"/>
    </source>
</evidence>
<accession>A0A9P7BZS5</accession>
<organism evidence="1 2">
    <name type="scientific">Rhizopus delemar</name>
    <dbReference type="NCBI Taxonomy" id="936053"/>
    <lineage>
        <taxon>Eukaryota</taxon>
        <taxon>Fungi</taxon>
        <taxon>Fungi incertae sedis</taxon>
        <taxon>Mucoromycota</taxon>
        <taxon>Mucoromycotina</taxon>
        <taxon>Mucoromycetes</taxon>
        <taxon>Mucorales</taxon>
        <taxon>Mucorineae</taxon>
        <taxon>Rhizopodaceae</taxon>
        <taxon>Rhizopus</taxon>
    </lineage>
</organism>
<sequence length="98" mass="10649">MSVIGERALDTLLGCALALVCSYILPWWEARYLKPLAAAATRANREYLIAGLRYADAMQAHGAPVGDAAADKPAQFRRSLLSHDERAEIAPGQRARAQ</sequence>
<protein>
    <submittedName>
        <fullName evidence="1">Uncharacterized protein</fullName>
    </submittedName>
</protein>
<dbReference type="AlphaFoldDB" id="A0A9P7BZS5"/>
<name>A0A9P7BZS5_9FUNG</name>
<evidence type="ECO:0000313" key="1">
    <source>
        <dbReference type="EMBL" id="KAG1529394.1"/>
    </source>
</evidence>
<proteinExistence type="predicted"/>
<dbReference type="Proteomes" id="UP000740926">
    <property type="component" value="Unassembled WGS sequence"/>
</dbReference>